<proteinExistence type="inferred from homology"/>
<feature type="transmembrane region" description="Helical" evidence="10">
    <location>
        <begin position="397"/>
        <end position="416"/>
    </location>
</feature>
<feature type="transmembrane region" description="Helical" evidence="10">
    <location>
        <begin position="188"/>
        <end position="209"/>
    </location>
</feature>
<keyword evidence="5" id="KW-0571">Peptide transport</keyword>
<keyword evidence="4 10" id="KW-0812">Transmembrane</keyword>
<name>A0A3M2SH39_9HYPO</name>
<feature type="transmembrane region" description="Helical" evidence="10">
    <location>
        <begin position="314"/>
        <end position="335"/>
    </location>
</feature>
<organism evidence="11 12">
    <name type="scientific">Fusarium kuroshium</name>
    <dbReference type="NCBI Taxonomy" id="2010991"/>
    <lineage>
        <taxon>Eukaryota</taxon>
        <taxon>Fungi</taxon>
        <taxon>Dikarya</taxon>
        <taxon>Ascomycota</taxon>
        <taxon>Pezizomycotina</taxon>
        <taxon>Sordariomycetes</taxon>
        <taxon>Hypocreomycetidae</taxon>
        <taxon>Hypocreales</taxon>
        <taxon>Nectriaceae</taxon>
        <taxon>Fusarium</taxon>
        <taxon>Fusarium solani species complex</taxon>
    </lineage>
</organism>
<sequence length="764" mass="85748">MSIELGQQASKEAPEKMVNVVEKGEKSGSSDSQSPSLAAGTLYVPDDDYDEFVDPRLKDYPVPVVAKTVGLYNDPTEPILTFRFWILAGFWVSVGCVISSFYYFKPYNTTLSTVTVQLLSWWTGNVMAKFLPTRKFKTLGYEWSLNPGPWNSKEHALIVVAVWGSQHTAYGLGPLSALELYYGHKINAGWAILFLISTQLLGYGFVGLFRDIVVRPPKIFYPVVLPNVALLNAMHKNPSMTAKSLRYFAIVATATFCYQWFPSLIWPMLGSLPLLCYVGHGNWIAYVLGSGSNGFGMLDISLDWNYASFYKPLYTPLWSTMSQVAGAVCTCWFLYPILYFGNVNDGKNLPAMSSSTFDFSGSSYNISRVLTANGHGNHTAMAEYSLPFWSISYAMNFFWGFASSAGAIVFSILWYGKDGVQTIRETFAKGRVSYKDDPYLQAMADFPRVPHWWYLTILVLASGFSIGSLYGGDWGLPWWGFIVISVVSLLFTFPSGILFGIANVQVGMAYFSELIAGALFNGQPKAVLAALVFGRQVLDQTLNLCSDYKFGFYMKIPERELFIAQVYGTVLGPFINYGMMRVIIDNIGVDVLTGVKHSSAWLALKSRNFYSISVIWGVLGPSAFFGKESSYFYIYYGFLFGPLLVLVAYLLHRWKPHWNIEENFNPVVVMFGATWFPVYETTNIMTSAIVAIIFMGYIYRYKPVWFRKYNYLTSVGLDCGTQIMTTIMVFTISLTNSEFPTWWGNSEVVDRCYPPSTLPPAMQG</sequence>
<keyword evidence="8 10" id="KW-0472">Membrane</keyword>
<evidence type="ECO:0000256" key="7">
    <source>
        <dbReference type="ARBA" id="ARBA00022989"/>
    </source>
</evidence>
<feature type="region of interest" description="Disordered" evidence="9">
    <location>
        <begin position="1"/>
        <end position="37"/>
    </location>
</feature>
<comment type="caution">
    <text evidence="11">The sequence shown here is derived from an EMBL/GenBank/DDBJ whole genome shotgun (WGS) entry which is preliminary data.</text>
</comment>
<feature type="transmembrane region" description="Helical" evidence="10">
    <location>
        <begin position="684"/>
        <end position="701"/>
    </location>
</feature>
<feature type="transmembrane region" description="Helical" evidence="10">
    <location>
        <begin position="84"/>
        <end position="104"/>
    </location>
</feature>
<feature type="transmembrane region" description="Helical" evidence="10">
    <location>
        <begin position="632"/>
        <end position="651"/>
    </location>
</feature>
<accession>A0A3M2SH39</accession>
<dbReference type="GO" id="GO:0015031">
    <property type="term" value="P:protein transport"/>
    <property type="evidence" value="ECO:0007669"/>
    <property type="project" value="UniProtKB-KW"/>
</dbReference>
<dbReference type="PANTHER" id="PTHR22601">
    <property type="entry name" value="ISP4 LIKE PROTEIN"/>
    <property type="match status" value="1"/>
</dbReference>
<dbReference type="GO" id="GO:0016020">
    <property type="term" value="C:membrane"/>
    <property type="evidence" value="ECO:0007669"/>
    <property type="project" value="UniProtKB-SubCell"/>
</dbReference>
<evidence type="ECO:0000313" key="12">
    <source>
        <dbReference type="Proteomes" id="UP000277212"/>
    </source>
</evidence>
<keyword evidence="6" id="KW-0653">Protein transport</keyword>
<evidence type="ECO:0008006" key="13">
    <source>
        <dbReference type="Google" id="ProtNLM"/>
    </source>
</evidence>
<comment type="similarity">
    <text evidence="2">Belongs to the oligopeptide OPT transporter family.</text>
</comment>
<evidence type="ECO:0000256" key="4">
    <source>
        <dbReference type="ARBA" id="ARBA00022692"/>
    </source>
</evidence>
<evidence type="ECO:0000256" key="9">
    <source>
        <dbReference type="SAM" id="MobiDB-lite"/>
    </source>
</evidence>
<evidence type="ECO:0000256" key="2">
    <source>
        <dbReference type="ARBA" id="ARBA00008807"/>
    </source>
</evidence>
<feature type="transmembrane region" description="Helical" evidence="10">
    <location>
        <begin position="452"/>
        <end position="472"/>
    </location>
</feature>
<reference evidence="11 12" key="1">
    <citation type="submission" date="2017-06" db="EMBL/GenBank/DDBJ databases">
        <title>Comparative genomic analysis of Ambrosia Fusariam Clade fungi.</title>
        <authorList>
            <person name="Stajich J.E."/>
            <person name="Carrillo J."/>
            <person name="Kijimoto T."/>
            <person name="Eskalen A."/>
            <person name="O'Donnell K."/>
            <person name="Kasson M."/>
        </authorList>
    </citation>
    <scope>NUCLEOTIDE SEQUENCE [LARGE SCALE GENOMIC DNA]</scope>
    <source>
        <strain evidence="11">UCR3666</strain>
    </source>
</reference>
<keyword evidence="12" id="KW-1185">Reference proteome</keyword>
<dbReference type="InterPro" id="IPR004648">
    <property type="entry name" value="Oligpept_transpt"/>
</dbReference>
<keyword evidence="7 10" id="KW-1133">Transmembrane helix</keyword>
<dbReference type="EMBL" id="NKUJ01000041">
    <property type="protein sequence ID" value="RMJ16873.1"/>
    <property type="molecule type" value="Genomic_DNA"/>
</dbReference>
<feature type="transmembrane region" description="Helical" evidence="10">
    <location>
        <begin position="609"/>
        <end position="626"/>
    </location>
</feature>
<dbReference type="AlphaFoldDB" id="A0A3M2SH39"/>
<evidence type="ECO:0000256" key="8">
    <source>
        <dbReference type="ARBA" id="ARBA00023136"/>
    </source>
</evidence>
<protein>
    <recommendedName>
        <fullName evidence="13">OPT family small oligopeptide transporter</fullName>
    </recommendedName>
</protein>
<comment type="subcellular location">
    <subcellularLocation>
        <location evidence="1">Membrane</location>
        <topology evidence="1">Multi-pass membrane protein</topology>
    </subcellularLocation>
</comment>
<evidence type="ECO:0000256" key="3">
    <source>
        <dbReference type="ARBA" id="ARBA00022448"/>
    </source>
</evidence>
<feature type="transmembrane region" description="Helical" evidence="10">
    <location>
        <begin position="244"/>
        <end position="261"/>
    </location>
</feature>
<dbReference type="OrthoDB" id="9986677at2759"/>
<feature type="compositionally biased region" description="Polar residues" evidence="9">
    <location>
        <begin position="1"/>
        <end position="10"/>
    </location>
</feature>
<evidence type="ECO:0000256" key="6">
    <source>
        <dbReference type="ARBA" id="ARBA00022927"/>
    </source>
</evidence>
<evidence type="ECO:0000256" key="5">
    <source>
        <dbReference type="ARBA" id="ARBA00022856"/>
    </source>
</evidence>
<evidence type="ECO:0000256" key="10">
    <source>
        <dbReference type="SAM" id="Phobius"/>
    </source>
</evidence>
<dbReference type="Proteomes" id="UP000277212">
    <property type="component" value="Unassembled WGS sequence"/>
</dbReference>
<feature type="transmembrane region" description="Helical" evidence="10">
    <location>
        <begin position="478"/>
        <end position="502"/>
    </location>
</feature>
<dbReference type="GO" id="GO:0035673">
    <property type="term" value="F:oligopeptide transmembrane transporter activity"/>
    <property type="evidence" value="ECO:0007669"/>
    <property type="project" value="InterPro"/>
</dbReference>
<dbReference type="NCBIfam" id="TIGR00728">
    <property type="entry name" value="OPT_sfam"/>
    <property type="match status" value="1"/>
</dbReference>
<feature type="transmembrane region" description="Helical" evidence="10">
    <location>
        <begin position="281"/>
        <end position="302"/>
    </location>
</feature>
<gene>
    <name evidence="11" type="ORF">CDV36_003461</name>
</gene>
<keyword evidence="3" id="KW-0813">Transport</keyword>
<dbReference type="Pfam" id="PF03169">
    <property type="entry name" value="OPT"/>
    <property type="match status" value="1"/>
</dbReference>
<dbReference type="InterPro" id="IPR004813">
    <property type="entry name" value="OPT"/>
</dbReference>
<evidence type="ECO:0000313" key="11">
    <source>
        <dbReference type="EMBL" id="RMJ16873.1"/>
    </source>
</evidence>
<evidence type="ECO:0000256" key="1">
    <source>
        <dbReference type="ARBA" id="ARBA00004141"/>
    </source>
</evidence>